<dbReference type="AlphaFoldDB" id="A0A2A5J3X5"/>
<dbReference type="RefSeq" id="WP_099698484.1">
    <property type="nucleotide sequence ID" value="NZ_NOVD01000033.1"/>
</dbReference>
<protein>
    <submittedName>
        <fullName evidence="1">Uncharacterized protein</fullName>
    </submittedName>
</protein>
<proteinExistence type="predicted"/>
<sequence length="290" mass="29019">MSKSALRTRVVPTMVIAAALALIGGGVATAEENSSLGSSGTPAATPLTFDGWSSCPVEDLDVATCATVVVRGGSMKIGGLTVPVPDGGLKIAGGVKYATQPDGSFVETFVPKPDGRNGVYSNPISVPGGAIGIDTPLNLTQITATVEAVGLPNIKVLDQELTMPVRLKLSNSLLGNNCYLGSTANPINLHLTTTGNPPSEPIGEYPGAVFPAVQHTDNLFAAPAASGCGVFGALNWAVNLRAGAPSASGKNSLTTSSDVYTVAARKVRPPAASAAQAAEPAAVAQMGAAG</sequence>
<comment type="caution">
    <text evidence="1">The sequence shown here is derived from an EMBL/GenBank/DDBJ whole genome shotgun (WGS) entry which is preliminary data.</text>
</comment>
<gene>
    <name evidence="1" type="ORF">CHR55_26855</name>
</gene>
<dbReference type="EMBL" id="NOVD01000033">
    <property type="protein sequence ID" value="PCK24298.1"/>
    <property type="molecule type" value="Genomic_DNA"/>
</dbReference>
<accession>A0A2A5J3X5</accession>
<evidence type="ECO:0000313" key="1">
    <source>
        <dbReference type="EMBL" id="PCK24298.1"/>
    </source>
</evidence>
<dbReference type="Proteomes" id="UP000230886">
    <property type="component" value="Unassembled WGS sequence"/>
</dbReference>
<organism evidence="1 2">
    <name type="scientific">Rhodococcus qingshengii</name>
    <dbReference type="NCBI Taxonomy" id="334542"/>
    <lineage>
        <taxon>Bacteria</taxon>
        <taxon>Bacillati</taxon>
        <taxon>Actinomycetota</taxon>
        <taxon>Actinomycetes</taxon>
        <taxon>Mycobacteriales</taxon>
        <taxon>Nocardiaceae</taxon>
        <taxon>Rhodococcus</taxon>
        <taxon>Rhodococcus erythropolis group</taxon>
    </lineage>
</organism>
<name>A0A2A5J3X5_RHOSG</name>
<evidence type="ECO:0000313" key="2">
    <source>
        <dbReference type="Proteomes" id="UP000230886"/>
    </source>
</evidence>
<reference evidence="1 2" key="1">
    <citation type="submission" date="2017-07" db="EMBL/GenBank/DDBJ databases">
        <title>Draft sequence of Rhodococcus enclensis 23b-28.</title>
        <authorList>
            <person name="Besaury L."/>
            <person name="Sancelme M."/>
            <person name="Amato P."/>
            <person name="Lallement A."/>
            <person name="Delort A.-M."/>
        </authorList>
    </citation>
    <scope>NUCLEOTIDE SEQUENCE [LARGE SCALE GENOMIC DNA]</scope>
    <source>
        <strain evidence="1 2">23b-28</strain>
    </source>
</reference>